<gene>
    <name evidence="2" type="ORF">SAMN04488068_0483</name>
</gene>
<dbReference type="AlphaFoldDB" id="A0A1M5KCJ2"/>
<dbReference type="Gene3D" id="3.30.1150.10">
    <property type="match status" value="1"/>
</dbReference>
<reference evidence="2 3" key="1">
    <citation type="submission" date="2016-11" db="EMBL/GenBank/DDBJ databases">
        <authorList>
            <person name="Jaros S."/>
            <person name="Januszkiewicz K."/>
            <person name="Wedrychowicz H."/>
        </authorList>
    </citation>
    <scope>NUCLEOTIDE SEQUENCE [LARGE SCALE GENOMIC DNA]</scope>
    <source>
        <strain evidence="2 3">CGMCC 1.7049</strain>
    </source>
</reference>
<feature type="chain" id="PRO_5013245899" evidence="1">
    <location>
        <begin position="23"/>
        <end position="131"/>
    </location>
</feature>
<protein>
    <submittedName>
        <fullName evidence="2">TonB protein C-terminal</fullName>
    </submittedName>
</protein>
<dbReference type="EMBL" id="FQWZ01000001">
    <property type="protein sequence ID" value="SHG50505.1"/>
    <property type="molecule type" value="Genomic_DNA"/>
</dbReference>
<dbReference type="STRING" id="490188.SAMN04488068_0483"/>
<feature type="signal peptide" evidence="1">
    <location>
        <begin position="1"/>
        <end position="22"/>
    </location>
</feature>
<dbReference type="SUPFAM" id="SSF74653">
    <property type="entry name" value="TolA/TonB C-terminal domain"/>
    <property type="match status" value="1"/>
</dbReference>
<dbReference type="RefSeq" id="WP_072893375.1">
    <property type="nucleotide sequence ID" value="NZ_FQWZ01000001.1"/>
</dbReference>
<accession>A0A1M5KCJ2</accession>
<evidence type="ECO:0000313" key="2">
    <source>
        <dbReference type="EMBL" id="SHG50505.1"/>
    </source>
</evidence>
<sequence length="131" mass="14172">MQFKALASVLAGISWVCLSACAAQQSSTGHIRARSVPATVHGALEPWQVQASIERQMEALVMLANQQWPGAGNVQVSFIVTPDGLPQSVRLVRSDFDNPAFAQALTRVIERLSFPASKATTVVSAYPVYFR</sequence>
<organism evidence="2 3">
    <name type="scientific">Hydrocarboniphaga daqingensis</name>
    <dbReference type="NCBI Taxonomy" id="490188"/>
    <lineage>
        <taxon>Bacteria</taxon>
        <taxon>Pseudomonadati</taxon>
        <taxon>Pseudomonadota</taxon>
        <taxon>Gammaproteobacteria</taxon>
        <taxon>Nevskiales</taxon>
        <taxon>Nevskiaceae</taxon>
        <taxon>Hydrocarboniphaga</taxon>
    </lineage>
</organism>
<dbReference type="Proteomes" id="UP000199758">
    <property type="component" value="Unassembled WGS sequence"/>
</dbReference>
<name>A0A1M5KCJ2_9GAMM</name>
<evidence type="ECO:0000313" key="3">
    <source>
        <dbReference type="Proteomes" id="UP000199758"/>
    </source>
</evidence>
<proteinExistence type="predicted"/>
<keyword evidence="3" id="KW-1185">Reference proteome</keyword>
<evidence type="ECO:0000256" key="1">
    <source>
        <dbReference type="SAM" id="SignalP"/>
    </source>
</evidence>
<keyword evidence="1" id="KW-0732">Signal</keyword>